<evidence type="ECO:0000256" key="1">
    <source>
        <dbReference type="SAM" id="MobiDB-lite"/>
    </source>
</evidence>
<dbReference type="EMBL" id="HBUF01362952">
    <property type="protein sequence ID" value="CAG6721933.1"/>
    <property type="molecule type" value="Transcribed_RNA"/>
</dbReference>
<name>A0A8D8Y5W5_9HEMI</name>
<accession>A0A8D8Y5W5</accession>
<feature type="region of interest" description="Disordered" evidence="1">
    <location>
        <begin position="1"/>
        <end position="46"/>
    </location>
</feature>
<feature type="compositionally biased region" description="Polar residues" evidence="1">
    <location>
        <begin position="16"/>
        <end position="38"/>
    </location>
</feature>
<organism evidence="2">
    <name type="scientific">Cacopsylla melanoneura</name>
    <dbReference type="NCBI Taxonomy" id="428564"/>
    <lineage>
        <taxon>Eukaryota</taxon>
        <taxon>Metazoa</taxon>
        <taxon>Ecdysozoa</taxon>
        <taxon>Arthropoda</taxon>
        <taxon>Hexapoda</taxon>
        <taxon>Insecta</taxon>
        <taxon>Pterygota</taxon>
        <taxon>Neoptera</taxon>
        <taxon>Paraneoptera</taxon>
        <taxon>Hemiptera</taxon>
        <taxon>Sternorrhyncha</taxon>
        <taxon>Psylloidea</taxon>
        <taxon>Psyllidae</taxon>
        <taxon>Psyllinae</taxon>
        <taxon>Cacopsylla</taxon>
    </lineage>
</organism>
<reference evidence="2" key="1">
    <citation type="submission" date="2021-05" db="EMBL/GenBank/DDBJ databases">
        <authorList>
            <person name="Alioto T."/>
            <person name="Alioto T."/>
            <person name="Gomez Garrido J."/>
        </authorList>
    </citation>
    <scope>NUCLEOTIDE SEQUENCE</scope>
</reference>
<protein>
    <submittedName>
        <fullName evidence="2">Serine/threonine-protein phosphatase 2A 56 kDa regulatory subunit delta isoform</fullName>
    </submittedName>
</protein>
<dbReference type="EMBL" id="HBUF01362953">
    <property type="protein sequence ID" value="CAG6721934.1"/>
    <property type="molecule type" value="Transcribed_RNA"/>
</dbReference>
<dbReference type="AlphaFoldDB" id="A0A8D8Y5W5"/>
<evidence type="ECO:0000313" key="2">
    <source>
        <dbReference type="EMBL" id="CAG6721933.1"/>
    </source>
</evidence>
<dbReference type="EMBL" id="HBUF01362951">
    <property type="protein sequence ID" value="CAG6721932.1"/>
    <property type="molecule type" value="Transcribed_RNA"/>
</dbReference>
<sequence>MTIMALGNMFKRKKSWTSSDSGGNKSVVTGNSAPSTPSNVPPPTQINKFQLSATNSLRKDKRQSSSRFNISKNRELEKLPLLKGKSVLHVTAEPEKLPLLKGKSML</sequence>
<dbReference type="EMBL" id="HBUF01362954">
    <property type="protein sequence ID" value="CAG6721935.1"/>
    <property type="molecule type" value="Transcribed_RNA"/>
</dbReference>
<proteinExistence type="predicted"/>